<evidence type="ECO:0000256" key="5">
    <source>
        <dbReference type="ARBA" id="ARBA00022741"/>
    </source>
</evidence>
<feature type="domain" description="Aminoacyl-tRNA synthetase class I anticodon-binding" evidence="9">
    <location>
        <begin position="45"/>
        <end position="148"/>
    </location>
</feature>
<dbReference type="SUPFAM" id="SSF48163">
    <property type="entry name" value="An anticodon-binding domain of class I aminoacyl-tRNA synthetases"/>
    <property type="match status" value="1"/>
</dbReference>
<dbReference type="InterPro" id="IPR045462">
    <property type="entry name" value="aa-tRNA-synth_I_cd-bd"/>
</dbReference>
<comment type="similarity">
    <text evidence="2">Belongs to the class-I aminoacyl-tRNA synthetase family.</text>
</comment>
<evidence type="ECO:0000256" key="6">
    <source>
        <dbReference type="ARBA" id="ARBA00022840"/>
    </source>
</evidence>
<dbReference type="GO" id="GO:0005737">
    <property type="term" value="C:cytoplasm"/>
    <property type="evidence" value="ECO:0007669"/>
    <property type="project" value="UniProtKB-SubCell"/>
</dbReference>
<keyword evidence="3" id="KW-0963">Cytoplasm</keyword>
<dbReference type="InterPro" id="IPR020751">
    <property type="entry name" value="aa-tRNA-synth_I_codon-bd_sub2"/>
</dbReference>
<dbReference type="GO" id="GO:0006430">
    <property type="term" value="P:lysyl-tRNA aminoacylation"/>
    <property type="evidence" value="ECO:0007669"/>
    <property type="project" value="InterPro"/>
</dbReference>
<name>A0A382HQZ6_9ZZZZ</name>
<evidence type="ECO:0000256" key="1">
    <source>
        <dbReference type="ARBA" id="ARBA00004496"/>
    </source>
</evidence>
<evidence type="ECO:0000256" key="2">
    <source>
        <dbReference type="ARBA" id="ARBA00005594"/>
    </source>
</evidence>
<gene>
    <name evidence="10" type="ORF">METZ01_LOCUS242221</name>
</gene>
<evidence type="ECO:0000256" key="7">
    <source>
        <dbReference type="ARBA" id="ARBA00022917"/>
    </source>
</evidence>
<protein>
    <recommendedName>
        <fullName evidence="9">Aminoacyl-tRNA synthetase class I anticodon-binding domain-containing protein</fullName>
    </recommendedName>
</protein>
<dbReference type="GO" id="GO:0005524">
    <property type="term" value="F:ATP binding"/>
    <property type="evidence" value="ECO:0007669"/>
    <property type="project" value="UniProtKB-KW"/>
</dbReference>
<comment type="subcellular location">
    <subcellularLocation>
        <location evidence="1">Cytoplasm</location>
    </subcellularLocation>
</comment>
<evidence type="ECO:0000256" key="3">
    <source>
        <dbReference type="ARBA" id="ARBA00022490"/>
    </source>
</evidence>
<dbReference type="InterPro" id="IPR008925">
    <property type="entry name" value="aa_tRNA-synth_I_cd-bd_sf"/>
</dbReference>
<keyword evidence="6" id="KW-0067">ATP-binding</keyword>
<evidence type="ECO:0000313" key="10">
    <source>
        <dbReference type="EMBL" id="SVB89367.1"/>
    </source>
</evidence>
<dbReference type="EMBL" id="UINC01062593">
    <property type="protein sequence ID" value="SVB89367.1"/>
    <property type="molecule type" value="Genomic_DNA"/>
</dbReference>
<feature type="non-terminal residue" evidence="10">
    <location>
        <position position="1"/>
    </location>
</feature>
<reference evidence="10" key="1">
    <citation type="submission" date="2018-05" db="EMBL/GenBank/DDBJ databases">
        <authorList>
            <person name="Lanie J.A."/>
            <person name="Ng W.-L."/>
            <person name="Kazmierczak K.M."/>
            <person name="Andrzejewski T.M."/>
            <person name="Davidsen T.M."/>
            <person name="Wayne K.J."/>
            <person name="Tettelin H."/>
            <person name="Glass J.I."/>
            <person name="Rusch D."/>
            <person name="Podicherti R."/>
            <person name="Tsui H.-C.T."/>
            <person name="Winkler M.E."/>
        </authorList>
    </citation>
    <scope>NUCLEOTIDE SEQUENCE</scope>
</reference>
<evidence type="ECO:0000256" key="8">
    <source>
        <dbReference type="ARBA" id="ARBA00023146"/>
    </source>
</evidence>
<dbReference type="PANTHER" id="PTHR37940:SF1">
    <property type="entry name" value="LYSINE--TRNA LIGASE"/>
    <property type="match status" value="1"/>
</dbReference>
<evidence type="ECO:0000256" key="4">
    <source>
        <dbReference type="ARBA" id="ARBA00022598"/>
    </source>
</evidence>
<dbReference type="Gene3D" id="1.10.10.350">
    <property type="match status" value="1"/>
</dbReference>
<dbReference type="AlphaFoldDB" id="A0A382HQZ6"/>
<dbReference type="Gene3D" id="1.10.10.770">
    <property type="match status" value="1"/>
</dbReference>
<keyword evidence="5" id="KW-0547">Nucleotide-binding</keyword>
<dbReference type="InterPro" id="IPR002904">
    <property type="entry name" value="Lys-tRNA-ligase"/>
</dbReference>
<evidence type="ECO:0000259" key="9">
    <source>
        <dbReference type="Pfam" id="PF19269"/>
    </source>
</evidence>
<dbReference type="GO" id="GO:0004824">
    <property type="term" value="F:lysine-tRNA ligase activity"/>
    <property type="evidence" value="ECO:0007669"/>
    <property type="project" value="InterPro"/>
</dbReference>
<dbReference type="GO" id="GO:0000049">
    <property type="term" value="F:tRNA binding"/>
    <property type="evidence" value="ECO:0007669"/>
    <property type="project" value="InterPro"/>
</dbReference>
<dbReference type="Pfam" id="PF19269">
    <property type="entry name" value="Anticodon_2"/>
    <property type="match status" value="1"/>
</dbReference>
<organism evidence="10">
    <name type="scientific">marine metagenome</name>
    <dbReference type="NCBI Taxonomy" id="408172"/>
    <lineage>
        <taxon>unclassified sequences</taxon>
        <taxon>metagenomes</taxon>
        <taxon>ecological metagenomes</taxon>
    </lineage>
</organism>
<dbReference type="PANTHER" id="PTHR37940">
    <property type="entry name" value="LYSINE--TRNA LIGASE"/>
    <property type="match status" value="1"/>
</dbReference>
<accession>A0A382HQZ6</accession>
<keyword evidence="4" id="KW-0436">Ligase</keyword>
<proteinExistence type="inferred from homology"/>
<keyword evidence="8" id="KW-0030">Aminoacyl-tRNA synthetase</keyword>
<sequence>GSDPADSIAGVSFRHLAMLAQIKSGDDDVWASLVKSGHLDGEPSDALTGRMRRMRNWVDGPHFPDAARIEVQSSISDEARANLTNEHRAFLSALSGVLSDCEWTDATIGDCIRATIDEAGIGGRDAFVALYWVILGKNHGPRASSLMAEMESRHLLSLISE</sequence>
<keyword evidence="7" id="KW-0648">Protein biosynthesis</keyword>